<dbReference type="Pfam" id="PF25583">
    <property type="entry name" value="WCX"/>
    <property type="match status" value="1"/>
</dbReference>
<dbReference type="EMBL" id="JADFUA010000014">
    <property type="protein sequence ID" value="MBE9610879.1"/>
    <property type="molecule type" value="Genomic_DNA"/>
</dbReference>
<feature type="domain" description="WYL" evidence="1">
    <location>
        <begin position="157"/>
        <end position="223"/>
    </location>
</feature>
<feature type="domain" description="WCX" evidence="2">
    <location>
        <begin position="267"/>
        <end position="328"/>
    </location>
</feature>
<gene>
    <name evidence="3" type="ORF">INR99_16190</name>
</gene>
<protein>
    <submittedName>
        <fullName evidence="3">WYL domain-containing protein</fullName>
    </submittedName>
</protein>
<evidence type="ECO:0000313" key="3">
    <source>
        <dbReference type="EMBL" id="MBE9610879.1"/>
    </source>
</evidence>
<keyword evidence="4" id="KW-1185">Reference proteome</keyword>
<dbReference type="Pfam" id="PF13280">
    <property type="entry name" value="WYL"/>
    <property type="match status" value="1"/>
</dbReference>
<reference evidence="3 4" key="1">
    <citation type="submission" date="2020-10" db="EMBL/GenBank/DDBJ databases">
        <title>The genome sequence of Chitinilyticum litopenaei 4Y14.</title>
        <authorList>
            <person name="Liu Y."/>
        </authorList>
    </citation>
    <scope>NUCLEOTIDE SEQUENCE [LARGE SCALE GENOMIC DNA]</scope>
    <source>
        <strain evidence="3 4">4Y14</strain>
    </source>
</reference>
<accession>A0A8J7KC28</accession>
<dbReference type="PANTHER" id="PTHR34580">
    <property type="match status" value="1"/>
</dbReference>
<evidence type="ECO:0000259" key="1">
    <source>
        <dbReference type="Pfam" id="PF13280"/>
    </source>
</evidence>
<dbReference type="InterPro" id="IPR051534">
    <property type="entry name" value="CBASS_pafABC_assoc_protein"/>
</dbReference>
<dbReference type="PROSITE" id="PS52050">
    <property type="entry name" value="WYL"/>
    <property type="match status" value="1"/>
</dbReference>
<dbReference type="RefSeq" id="WP_194117422.1">
    <property type="nucleotide sequence ID" value="NZ_JADFUA010000014.1"/>
</dbReference>
<dbReference type="InterPro" id="IPR026881">
    <property type="entry name" value="WYL_dom"/>
</dbReference>
<dbReference type="AlphaFoldDB" id="A0A8J7KC28"/>
<sequence length="340" mass="39194">MPKNSTTDIAERRQALLDFLPAEDSGVPGHNSENLKAWTKTREPNVSIKTIQRDLLALLAEHRVVCEEVNGQKRWLRTSGGRTYQPMSRHEAFLHALVNQRLKHLLPASLFQALQPAMLQAENTLARPDLQRERSWFDKVQSAPGLLPPPVIESKLMQTIISALLNEHWLLACYKKRDQQVQDAKRLMPLGIAEVENIYYLVARYDGYDDNRHLRIDRFISAEEEDEPFIYPHDFSLKSYLASGAFRYLHGEPIVLKLQMGRYTSQHLIDQPLSDDMDIQPYGEEECMVTATVSDDGRLFWWLLAMGENVIVLEPASLRNRMINMLQSIQDKYLLTRQLA</sequence>
<name>A0A8J7KC28_9NEIS</name>
<evidence type="ECO:0000259" key="2">
    <source>
        <dbReference type="Pfam" id="PF25583"/>
    </source>
</evidence>
<dbReference type="Proteomes" id="UP000604481">
    <property type="component" value="Unassembled WGS sequence"/>
</dbReference>
<comment type="caution">
    <text evidence="3">The sequence shown here is derived from an EMBL/GenBank/DDBJ whole genome shotgun (WGS) entry which is preliminary data.</text>
</comment>
<proteinExistence type="predicted"/>
<dbReference type="InterPro" id="IPR057727">
    <property type="entry name" value="WCX_dom"/>
</dbReference>
<dbReference type="PANTHER" id="PTHR34580:SF1">
    <property type="entry name" value="PROTEIN PAFC"/>
    <property type="match status" value="1"/>
</dbReference>
<organism evidence="3 4">
    <name type="scientific">Chitinilyticum piscinae</name>
    <dbReference type="NCBI Taxonomy" id="2866724"/>
    <lineage>
        <taxon>Bacteria</taxon>
        <taxon>Pseudomonadati</taxon>
        <taxon>Pseudomonadota</taxon>
        <taxon>Betaproteobacteria</taxon>
        <taxon>Neisseriales</taxon>
        <taxon>Chitinibacteraceae</taxon>
        <taxon>Chitinilyticum</taxon>
    </lineage>
</organism>
<evidence type="ECO:0000313" key="4">
    <source>
        <dbReference type="Proteomes" id="UP000604481"/>
    </source>
</evidence>